<geneLocation type="plasmid" evidence="1 2">
    <name>pCRI9333.05</name>
</geneLocation>
<name>K9W5S1_9CYAN</name>
<dbReference type="OrthoDB" id="528098at2"/>
<dbReference type="AlphaFoldDB" id="K9W5S1"/>
<sequence>MQNSLNPAAALVMDFGGSGAKGIGLRIESGIGKPFLICLNPEVEPVTKASIDAYMSGTLGATEPENSCWIAIGKQYYAIGALARERFHAEVDLHPLKWEDAIRKTLAAVWVLSERLGLGNEFDISIAALLPPGEYKNDRERFESKLKESLANFVTPSGNFKVNLVFFDCKPESGGIYLYRRRVLKDAIKQSVIAVAMIGHRNASILFSNKGAVGEGVTSNFGCNKLVEIFVRETSGTETHSTDKIIRAIVEAGAEVKGQPFMALARSCSAAGKKEDVKQMVKATRLAREEYFQMLTRWLDKKLPSERNELIFCGGTAHLFKQELSERYSLDTVLWDADVELPPTLDSVGLGSRLADVYAMYRTFRERLSSRLGVTAAD</sequence>
<proteinExistence type="predicted"/>
<dbReference type="EMBL" id="CP003625">
    <property type="protein sequence ID" value="AFZ15693.1"/>
    <property type="molecule type" value="Genomic_DNA"/>
</dbReference>
<dbReference type="HOGENOM" id="CLU_043016_1_0_3"/>
<dbReference type="Gene3D" id="3.30.420.40">
    <property type="match status" value="2"/>
</dbReference>
<evidence type="ECO:0000313" key="2">
    <source>
        <dbReference type="Proteomes" id="UP000010472"/>
    </source>
</evidence>
<keyword evidence="1" id="KW-0614">Plasmid</keyword>
<organism evidence="1 2">
    <name type="scientific">Crinalium epipsammum PCC 9333</name>
    <dbReference type="NCBI Taxonomy" id="1173022"/>
    <lineage>
        <taxon>Bacteria</taxon>
        <taxon>Bacillati</taxon>
        <taxon>Cyanobacteriota</taxon>
        <taxon>Cyanophyceae</taxon>
        <taxon>Gomontiellales</taxon>
        <taxon>Gomontiellaceae</taxon>
        <taxon>Crinalium</taxon>
    </lineage>
</organism>
<dbReference type="CDD" id="cd10227">
    <property type="entry name" value="ASKHA_NBD_ParM-like"/>
    <property type="match status" value="1"/>
</dbReference>
<dbReference type="Proteomes" id="UP000010472">
    <property type="component" value="Plasmid pCRI9333.05"/>
</dbReference>
<keyword evidence="2" id="KW-1185">Reference proteome</keyword>
<evidence type="ECO:0008006" key="3">
    <source>
        <dbReference type="Google" id="ProtNLM"/>
    </source>
</evidence>
<dbReference type="KEGG" id="cep:Cri9333_4937"/>
<protein>
    <recommendedName>
        <fullName evidence="3">Actin-like protein N-terminal domain-containing protein</fullName>
    </recommendedName>
</protein>
<dbReference type="RefSeq" id="WP_015180073.1">
    <property type="nucleotide sequence ID" value="NC_019736.1"/>
</dbReference>
<evidence type="ECO:0000313" key="1">
    <source>
        <dbReference type="EMBL" id="AFZ15693.1"/>
    </source>
</evidence>
<reference evidence="1 2" key="1">
    <citation type="submission" date="2012-06" db="EMBL/GenBank/DDBJ databases">
        <title>Finished plasmid 5 of genome of Crinalium epipsammum PCC 9333.</title>
        <authorList>
            <consortium name="US DOE Joint Genome Institute"/>
            <person name="Gugger M."/>
            <person name="Coursin T."/>
            <person name="Rippka R."/>
            <person name="Tandeau De Marsac N."/>
            <person name="Huntemann M."/>
            <person name="Wei C.-L."/>
            <person name="Han J."/>
            <person name="Detter J.C."/>
            <person name="Han C."/>
            <person name="Tapia R."/>
            <person name="Davenport K."/>
            <person name="Daligault H."/>
            <person name="Erkkila T."/>
            <person name="Gu W."/>
            <person name="Munk A.C.C."/>
            <person name="Teshima H."/>
            <person name="Xu Y."/>
            <person name="Chain P."/>
            <person name="Chen A."/>
            <person name="Krypides N."/>
            <person name="Mavromatis K."/>
            <person name="Markowitz V."/>
            <person name="Szeto E."/>
            <person name="Ivanova N."/>
            <person name="Mikhailova N."/>
            <person name="Ovchinnikova G."/>
            <person name="Pagani I."/>
            <person name="Pati A."/>
            <person name="Goodwin L."/>
            <person name="Peters L."/>
            <person name="Pitluck S."/>
            <person name="Woyke T."/>
            <person name="Kerfeld C."/>
        </authorList>
    </citation>
    <scope>NUCLEOTIDE SEQUENCE [LARGE SCALE GENOMIC DNA]</scope>
    <source>
        <strain evidence="1 2">PCC 9333</strain>
        <plasmid evidence="2">Plasmid pCRI9333.05</plasmid>
    </source>
</reference>
<gene>
    <name evidence="1" type="ORF">Cri9333_4937</name>
</gene>
<accession>K9W5S1</accession>